<dbReference type="InterPro" id="IPR029044">
    <property type="entry name" value="Nucleotide-diphossugar_trans"/>
</dbReference>
<evidence type="ECO:0000256" key="1">
    <source>
        <dbReference type="ARBA" id="ARBA00022679"/>
    </source>
</evidence>
<dbReference type="Pfam" id="PF01128">
    <property type="entry name" value="IspD"/>
    <property type="match status" value="1"/>
</dbReference>
<keyword evidence="1 3" id="KW-0808">Transferase</keyword>
<proteinExistence type="predicted"/>
<evidence type="ECO:0000256" key="2">
    <source>
        <dbReference type="ARBA" id="ARBA00022695"/>
    </source>
</evidence>
<dbReference type="AlphaFoldDB" id="W1XPW8"/>
<sequence length="88" mass="9545">IVLGGRERQDSVAYGLKAVSEDSNIVLVHDGARPLASTKLFDSVVRAAIEYPPKGINILFSLYPIRRPAPAARTIQLIALPILSSIYT</sequence>
<gene>
    <name evidence="3" type="ORF">Q604_UNBC13992G0001</name>
</gene>
<feature type="non-terminal residue" evidence="3">
    <location>
        <position position="1"/>
    </location>
</feature>
<dbReference type="EMBL" id="AZMM01013992">
    <property type="protein sequence ID" value="ETJ31520.1"/>
    <property type="molecule type" value="Genomic_DNA"/>
</dbReference>
<dbReference type="PROSITE" id="PS01295">
    <property type="entry name" value="ISPD"/>
    <property type="match status" value="1"/>
</dbReference>
<dbReference type="PANTHER" id="PTHR32125">
    <property type="entry name" value="2-C-METHYL-D-ERYTHRITOL 4-PHOSPHATE CYTIDYLYLTRANSFERASE, CHLOROPLASTIC"/>
    <property type="match status" value="1"/>
</dbReference>
<dbReference type="PANTHER" id="PTHR32125:SF4">
    <property type="entry name" value="2-C-METHYL-D-ERYTHRITOL 4-PHOSPHATE CYTIDYLYLTRANSFERASE, CHLOROPLASTIC"/>
    <property type="match status" value="1"/>
</dbReference>
<name>W1XPW8_9ZZZZ</name>
<reference evidence="3" key="1">
    <citation type="submission" date="2013-12" db="EMBL/GenBank/DDBJ databases">
        <title>A Varibaculum cambriense genome reconstructed from a premature infant gut community with otherwise low bacterial novelty that shifts toward anaerobic metabolism during the third week of life.</title>
        <authorList>
            <person name="Brown C.T."/>
            <person name="Sharon I."/>
            <person name="Thomas B.C."/>
            <person name="Castelle C.J."/>
            <person name="Morowitz M.J."/>
            <person name="Banfield J.F."/>
        </authorList>
    </citation>
    <scope>NUCLEOTIDE SEQUENCE</scope>
</reference>
<dbReference type="InterPro" id="IPR034683">
    <property type="entry name" value="IspD/TarI"/>
</dbReference>
<evidence type="ECO:0000313" key="3">
    <source>
        <dbReference type="EMBL" id="ETJ31520.1"/>
    </source>
</evidence>
<organism evidence="3">
    <name type="scientific">human gut metagenome</name>
    <dbReference type="NCBI Taxonomy" id="408170"/>
    <lineage>
        <taxon>unclassified sequences</taxon>
        <taxon>metagenomes</taxon>
        <taxon>organismal metagenomes</taxon>
    </lineage>
</organism>
<keyword evidence="2 3" id="KW-0548">Nucleotidyltransferase</keyword>
<dbReference type="SUPFAM" id="SSF53448">
    <property type="entry name" value="Nucleotide-diphospho-sugar transferases"/>
    <property type="match status" value="1"/>
</dbReference>
<comment type="caution">
    <text evidence="3">The sequence shown here is derived from an EMBL/GenBank/DDBJ whole genome shotgun (WGS) entry which is preliminary data.</text>
</comment>
<accession>W1XPW8</accession>
<dbReference type="InterPro" id="IPR018294">
    <property type="entry name" value="ISPD_synthase_CS"/>
</dbReference>
<dbReference type="GO" id="GO:0050518">
    <property type="term" value="F:2-C-methyl-D-erythritol 4-phosphate cytidylyltransferase activity"/>
    <property type="evidence" value="ECO:0007669"/>
    <property type="project" value="TreeGrafter"/>
</dbReference>
<dbReference type="InterPro" id="IPR050088">
    <property type="entry name" value="IspD/TarI_cytidylyltransf_bact"/>
</dbReference>
<feature type="non-terminal residue" evidence="3">
    <location>
        <position position="88"/>
    </location>
</feature>
<dbReference type="Gene3D" id="3.90.550.10">
    <property type="entry name" value="Spore Coat Polysaccharide Biosynthesis Protein SpsA, Chain A"/>
    <property type="match status" value="1"/>
</dbReference>
<protein>
    <submittedName>
        <fullName evidence="3">2-C-methyl-D-erythritol 4-phosphate cytidylyltransferase</fullName>
    </submittedName>
</protein>
<dbReference type="GO" id="GO:0008299">
    <property type="term" value="P:isoprenoid biosynthetic process"/>
    <property type="evidence" value="ECO:0007669"/>
    <property type="project" value="InterPro"/>
</dbReference>